<accession>A0AAU9DB35</accession>
<dbReference type="SUPFAM" id="SSF53474">
    <property type="entry name" value="alpha/beta-Hydrolases"/>
    <property type="match status" value="1"/>
</dbReference>
<dbReference type="InterPro" id="IPR029058">
    <property type="entry name" value="AB_hydrolase_fold"/>
</dbReference>
<dbReference type="Proteomes" id="UP001348817">
    <property type="component" value="Chromosome"/>
</dbReference>
<reference evidence="1 2" key="1">
    <citation type="submission" date="2021-12" db="EMBL/GenBank/DDBJ databases">
        <title>Genome sequencing of bacteria with rrn-lacking chromosome and rrn-plasmid.</title>
        <authorList>
            <person name="Anda M."/>
            <person name="Iwasaki W."/>
        </authorList>
    </citation>
    <scope>NUCLEOTIDE SEQUENCE [LARGE SCALE GENOMIC DNA]</scope>
    <source>
        <strain evidence="1 2">DSM 100852</strain>
    </source>
</reference>
<dbReference type="EMBL" id="AP025314">
    <property type="protein sequence ID" value="BDD10271.1"/>
    <property type="molecule type" value="Genomic_DNA"/>
</dbReference>
<gene>
    <name evidence="1" type="ORF">FUAX_27030</name>
</gene>
<proteinExistence type="predicted"/>
<keyword evidence="2" id="KW-1185">Reference proteome</keyword>
<sequence length="216" mass="24176">MKLYAISGLGADKRVYDFLKLELELIPLDWIEPKPNEDIRDYSLRLSASINTDEEFGIIGVSFGGLIAVEISKNLNPKLTISISSIETDQELPLLYRAIGKLGIAYILPKIFFTPPKSLSRFLFGTKNTETLYPILEDTDPAFAKWAVTQLLGWENKERIAGSLKICGDKDFLLLSPKRTDIITIKGGGHFMIVDKAEEISAVINKKVRSIRPDSM</sequence>
<evidence type="ECO:0000313" key="2">
    <source>
        <dbReference type="Proteomes" id="UP001348817"/>
    </source>
</evidence>
<dbReference type="RefSeq" id="WP_338391840.1">
    <property type="nucleotide sequence ID" value="NZ_AP025314.1"/>
</dbReference>
<name>A0AAU9DB35_9BACT</name>
<dbReference type="AlphaFoldDB" id="A0AAU9DB35"/>
<dbReference type="Gene3D" id="3.40.50.1820">
    <property type="entry name" value="alpha/beta hydrolase"/>
    <property type="match status" value="1"/>
</dbReference>
<protein>
    <recommendedName>
        <fullName evidence="3">Alpha/beta hydrolase</fullName>
    </recommendedName>
</protein>
<organism evidence="1 2">
    <name type="scientific">Fulvitalea axinellae</name>
    <dbReference type="NCBI Taxonomy" id="1182444"/>
    <lineage>
        <taxon>Bacteria</taxon>
        <taxon>Pseudomonadati</taxon>
        <taxon>Bacteroidota</taxon>
        <taxon>Cytophagia</taxon>
        <taxon>Cytophagales</taxon>
        <taxon>Persicobacteraceae</taxon>
        <taxon>Fulvitalea</taxon>
    </lineage>
</organism>
<evidence type="ECO:0008006" key="3">
    <source>
        <dbReference type="Google" id="ProtNLM"/>
    </source>
</evidence>
<dbReference type="KEGG" id="fax:FUAX_27030"/>
<evidence type="ECO:0000313" key="1">
    <source>
        <dbReference type="EMBL" id="BDD10271.1"/>
    </source>
</evidence>